<evidence type="ECO:0000313" key="2">
    <source>
        <dbReference type="EMBL" id="KAG0462743.1"/>
    </source>
</evidence>
<evidence type="ECO:0000256" key="1">
    <source>
        <dbReference type="SAM" id="MobiDB-lite"/>
    </source>
</evidence>
<comment type="caution">
    <text evidence="2">The sequence shown here is derived from an EMBL/GenBank/DDBJ whole genome shotgun (WGS) entry which is preliminary data.</text>
</comment>
<evidence type="ECO:0000313" key="3">
    <source>
        <dbReference type="Proteomes" id="UP000639772"/>
    </source>
</evidence>
<dbReference type="Proteomes" id="UP000639772">
    <property type="component" value="Chromosome 11"/>
</dbReference>
<name>A0A835UIK2_VANPL</name>
<dbReference type="EMBL" id="JADCNM010000011">
    <property type="protein sequence ID" value="KAG0462743.1"/>
    <property type="molecule type" value="Genomic_DNA"/>
</dbReference>
<dbReference type="AlphaFoldDB" id="A0A835UIK2"/>
<proteinExistence type="predicted"/>
<organism evidence="2 3">
    <name type="scientific">Vanilla planifolia</name>
    <name type="common">Vanilla</name>
    <dbReference type="NCBI Taxonomy" id="51239"/>
    <lineage>
        <taxon>Eukaryota</taxon>
        <taxon>Viridiplantae</taxon>
        <taxon>Streptophyta</taxon>
        <taxon>Embryophyta</taxon>
        <taxon>Tracheophyta</taxon>
        <taxon>Spermatophyta</taxon>
        <taxon>Magnoliopsida</taxon>
        <taxon>Liliopsida</taxon>
        <taxon>Asparagales</taxon>
        <taxon>Orchidaceae</taxon>
        <taxon>Vanilloideae</taxon>
        <taxon>Vanilleae</taxon>
        <taxon>Vanilla</taxon>
    </lineage>
</organism>
<accession>A0A835UIK2</accession>
<protein>
    <submittedName>
        <fullName evidence="2">Uncharacterized protein</fullName>
    </submittedName>
</protein>
<reference evidence="2 3" key="1">
    <citation type="journal article" date="2020" name="Nat. Food">
        <title>A phased Vanilla planifolia genome enables genetic improvement of flavour and production.</title>
        <authorList>
            <person name="Hasing T."/>
            <person name="Tang H."/>
            <person name="Brym M."/>
            <person name="Khazi F."/>
            <person name="Huang T."/>
            <person name="Chambers A.H."/>
        </authorList>
    </citation>
    <scope>NUCLEOTIDE SEQUENCE [LARGE SCALE GENOMIC DNA]</scope>
    <source>
        <tissue evidence="2">Leaf</tissue>
    </source>
</reference>
<feature type="compositionally biased region" description="Basic and acidic residues" evidence="1">
    <location>
        <begin position="38"/>
        <end position="54"/>
    </location>
</feature>
<gene>
    <name evidence="2" type="ORF">HPP92_021219</name>
</gene>
<sequence length="72" mass="8448">MRKQNFGKLVIGLWGEENPHPMKRQRYVNVASNKMRKANGDKDDRMKESSKDGRQMSGGLLEYVYDELWTNN</sequence>
<feature type="region of interest" description="Disordered" evidence="1">
    <location>
        <begin position="31"/>
        <end position="55"/>
    </location>
</feature>